<evidence type="ECO:0000256" key="1">
    <source>
        <dbReference type="SAM" id="Phobius"/>
    </source>
</evidence>
<keyword evidence="1" id="KW-1133">Transmembrane helix</keyword>
<organism evidence="2">
    <name type="scientific">marine sediment metagenome</name>
    <dbReference type="NCBI Taxonomy" id="412755"/>
    <lineage>
        <taxon>unclassified sequences</taxon>
        <taxon>metagenomes</taxon>
        <taxon>ecological metagenomes</taxon>
    </lineage>
</organism>
<keyword evidence="1" id="KW-0472">Membrane</keyword>
<protein>
    <submittedName>
        <fullName evidence="2">Uncharacterized protein</fullName>
    </submittedName>
</protein>
<feature type="transmembrane region" description="Helical" evidence="1">
    <location>
        <begin position="18"/>
        <end position="38"/>
    </location>
</feature>
<dbReference type="AlphaFoldDB" id="X1L763"/>
<keyword evidence="1" id="KW-0812">Transmembrane</keyword>
<name>X1L763_9ZZZZ</name>
<reference evidence="2" key="1">
    <citation type="journal article" date="2014" name="Front. Microbiol.">
        <title>High frequency of phylogenetically diverse reductive dehalogenase-homologous genes in deep subseafloor sedimentary metagenomes.</title>
        <authorList>
            <person name="Kawai M."/>
            <person name="Futagami T."/>
            <person name="Toyoda A."/>
            <person name="Takaki Y."/>
            <person name="Nishi S."/>
            <person name="Hori S."/>
            <person name="Arai W."/>
            <person name="Tsubouchi T."/>
            <person name="Morono Y."/>
            <person name="Uchiyama I."/>
            <person name="Ito T."/>
            <person name="Fujiyama A."/>
            <person name="Inagaki F."/>
            <person name="Takami H."/>
        </authorList>
    </citation>
    <scope>NUCLEOTIDE SEQUENCE</scope>
    <source>
        <strain evidence="2">Expedition CK06-06</strain>
    </source>
</reference>
<gene>
    <name evidence="2" type="ORF">S06H3_16110</name>
</gene>
<sequence>MSVQSEVPKKRVSRRKKLAIIAIVLLLVLSMFFGLLYYQMSNLQVSINIEETQVVSWIWEIINGRIPNLVVRLTFTNPTFLQVDVTDIYAQLHRERVRFRGDHRAVVYTSRKNGLQGFVLLDK</sequence>
<accession>X1L763</accession>
<proteinExistence type="predicted"/>
<dbReference type="EMBL" id="BARV01007956">
    <property type="protein sequence ID" value="GAI14853.1"/>
    <property type="molecule type" value="Genomic_DNA"/>
</dbReference>
<evidence type="ECO:0000313" key="2">
    <source>
        <dbReference type="EMBL" id="GAI14853.1"/>
    </source>
</evidence>
<comment type="caution">
    <text evidence="2">The sequence shown here is derived from an EMBL/GenBank/DDBJ whole genome shotgun (WGS) entry which is preliminary data.</text>
</comment>